<keyword evidence="7 8" id="KW-0411">Iron-sulfur</keyword>
<dbReference type="Gene3D" id="3.30.70.20">
    <property type="match status" value="1"/>
</dbReference>
<proteinExistence type="inferred from homology"/>
<feature type="binding site" evidence="8">
    <location>
        <position position="387"/>
    </location>
    <ligand>
        <name>[4Fe-4S] cluster</name>
        <dbReference type="ChEBI" id="CHEBI:49883"/>
        <label>2</label>
    </ligand>
</feature>
<sequence>METVKMPVPDKVVIPMKQHMGRECTPTVKLTDLVKVGQIIGDTDAFIGAPIHSSVSGKVTKIDEIIGTDGNPIKAVEITTDKLQEIDESVKVPEVTDLQSFAAAIRASGLVGLGGAGFPTHVKLMPKNLDEVTTLLVNGAECEPYITADNRAMLEDTDDIVEGIKLVKKYMNLSTVIIGIEDNKPQAIAKLQAAVADIEGASVKALKAQYPQGGEKVLIYECTGKIVPEGKLPSDVGCVVMNVSSIAFVAKYMRTGMPLITKRLTVDGDAIAEPKNVEVAIGTSFSDVIDFCGGFKTEPKKIIMGGPMMGFAVPTINYPVLKNNNAILAFSAAKTAEAEKPETPCIRCARCVNACPFSLMPAAIEKAYKAGNVDALKALKVNLCMECGCCAYVCPAKRNLVSVNRLAKKMIVERSK</sequence>
<comment type="cofactor">
    <cofactor evidence="8">
        <name>[4Fe-4S] cluster</name>
        <dbReference type="ChEBI" id="CHEBI:49883"/>
    </cofactor>
    <text evidence="8">Binds 2 [4Fe-4S] clusters per subunit.</text>
</comment>
<dbReference type="InterPro" id="IPR010208">
    <property type="entry name" value="Ion_transpt_RnfC/RsxC"/>
</dbReference>
<feature type="binding site" evidence="8">
    <location>
        <position position="351"/>
    </location>
    <ligand>
        <name>[4Fe-4S] cluster</name>
        <dbReference type="ChEBI" id="CHEBI:49883"/>
        <label>1</label>
    </ligand>
</feature>
<dbReference type="InterPro" id="IPR037225">
    <property type="entry name" value="Nuo51_FMN-bd_sf"/>
</dbReference>
<evidence type="ECO:0000313" key="10">
    <source>
        <dbReference type="EMBL" id="MBM6922271.1"/>
    </source>
</evidence>
<dbReference type="NCBIfam" id="TIGR01945">
    <property type="entry name" value="rnfC"/>
    <property type="match status" value="1"/>
</dbReference>
<dbReference type="InterPro" id="IPR019554">
    <property type="entry name" value="Soluble_ligand-bd"/>
</dbReference>
<dbReference type="InterPro" id="IPR017896">
    <property type="entry name" value="4Fe4S_Fe-S-bd"/>
</dbReference>
<dbReference type="Pfam" id="PF01512">
    <property type="entry name" value="Complex1_51K"/>
    <property type="match status" value="1"/>
</dbReference>
<evidence type="ECO:0000256" key="6">
    <source>
        <dbReference type="ARBA" id="ARBA00023004"/>
    </source>
</evidence>
<feature type="domain" description="4Fe-4S ferredoxin-type" evidence="9">
    <location>
        <begin position="375"/>
        <end position="406"/>
    </location>
</feature>
<dbReference type="Pfam" id="PF13183">
    <property type="entry name" value="Fer4_8"/>
    <property type="match status" value="1"/>
</dbReference>
<dbReference type="SUPFAM" id="SSF46548">
    <property type="entry name" value="alpha-helical ferredoxin"/>
    <property type="match status" value="1"/>
</dbReference>
<dbReference type="Proteomes" id="UP000724149">
    <property type="component" value="Unassembled WGS sequence"/>
</dbReference>
<dbReference type="PANTHER" id="PTHR43034:SF2">
    <property type="entry name" value="ION-TRANSLOCATING OXIDOREDUCTASE COMPLEX SUBUNIT C"/>
    <property type="match status" value="1"/>
</dbReference>
<comment type="similarity">
    <text evidence="8">Belongs to the 4Fe4S bacterial-type ferredoxin family. RnfC subfamily.</text>
</comment>
<dbReference type="InterPro" id="IPR026902">
    <property type="entry name" value="RnfC_N"/>
</dbReference>
<dbReference type="PROSITE" id="PS00198">
    <property type="entry name" value="4FE4S_FER_1"/>
    <property type="match status" value="1"/>
</dbReference>
<comment type="subunit">
    <text evidence="8">The complex is composed of six subunits: RnfA, RnfB, RnfC, RnfD, RnfE and RnfG.</text>
</comment>
<dbReference type="Gene3D" id="3.10.20.600">
    <property type="match status" value="1"/>
</dbReference>
<evidence type="ECO:0000256" key="8">
    <source>
        <dbReference type="HAMAP-Rule" id="MF_00461"/>
    </source>
</evidence>
<dbReference type="PANTHER" id="PTHR43034">
    <property type="entry name" value="ION-TRANSLOCATING OXIDOREDUCTASE COMPLEX SUBUNIT C"/>
    <property type="match status" value="1"/>
</dbReference>
<keyword evidence="11" id="KW-1185">Reference proteome</keyword>
<protein>
    <recommendedName>
        <fullName evidence="8">Ion-translocating oxidoreductase complex subunit C</fullName>
        <ecNumber evidence="8">7.-.-.-</ecNumber>
    </recommendedName>
    <alternativeName>
        <fullName evidence="8">Rnf electron transport complex subunit C</fullName>
    </alternativeName>
</protein>
<feature type="binding site" evidence="8">
    <location>
        <position position="384"/>
    </location>
    <ligand>
        <name>[4Fe-4S] cluster</name>
        <dbReference type="ChEBI" id="CHEBI:49883"/>
        <label>2</label>
    </ligand>
</feature>
<dbReference type="SUPFAM" id="SSF142019">
    <property type="entry name" value="Nqo1 FMN-binding domain-like"/>
    <property type="match status" value="1"/>
</dbReference>
<evidence type="ECO:0000259" key="9">
    <source>
        <dbReference type="PROSITE" id="PS51379"/>
    </source>
</evidence>
<keyword evidence="1 8" id="KW-0813">Transport</keyword>
<dbReference type="Pfam" id="PF10531">
    <property type="entry name" value="SLBB"/>
    <property type="match status" value="1"/>
</dbReference>
<keyword evidence="6 8" id="KW-0408">Iron</keyword>
<dbReference type="HAMAP" id="MF_00461">
    <property type="entry name" value="RsxC_RnfC"/>
    <property type="match status" value="1"/>
</dbReference>
<evidence type="ECO:0000256" key="2">
    <source>
        <dbReference type="ARBA" id="ARBA00022485"/>
    </source>
</evidence>
<keyword evidence="8" id="KW-1003">Cell membrane</keyword>
<keyword evidence="8" id="KW-0472">Membrane</keyword>
<dbReference type="NCBIfam" id="NF003454">
    <property type="entry name" value="PRK05035.1"/>
    <property type="match status" value="1"/>
</dbReference>
<evidence type="ECO:0000256" key="4">
    <source>
        <dbReference type="ARBA" id="ARBA00022737"/>
    </source>
</evidence>
<evidence type="ECO:0000256" key="3">
    <source>
        <dbReference type="ARBA" id="ARBA00022723"/>
    </source>
</evidence>
<feature type="binding site" evidence="8">
    <location>
        <position position="355"/>
    </location>
    <ligand>
        <name>[4Fe-4S] cluster</name>
        <dbReference type="ChEBI" id="CHEBI:49883"/>
        <label>2</label>
    </ligand>
</feature>
<feature type="binding site" evidence="8">
    <location>
        <position position="394"/>
    </location>
    <ligand>
        <name>[4Fe-4S] cluster</name>
        <dbReference type="ChEBI" id="CHEBI:49883"/>
        <label>1</label>
    </ligand>
</feature>
<dbReference type="Pfam" id="PF13375">
    <property type="entry name" value="RnfC_N"/>
    <property type="match status" value="1"/>
</dbReference>
<keyword evidence="5 8" id="KW-0249">Electron transport</keyword>
<evidence type="ECO:0000256" key="7">
    <source>
        <dbReference type="ARBA" id="ARBA00023014"/>
    </source>
</evidence>
<accession>A0ABS2GKZ1</accession>
<keyword evidence="2 8" id="KW-0004">4Fe-4S</keyword>
<evidence type="ECO:0000313" key="11">
    <source>
        <dbReference type="Proteomes" id="UP000724149"/>
    </source>
</evidence>
<feature type="binding site" evidence="8">
    <location>
        <position position="348"/>
    </location>
    <ligand>
        <name>[4Fe-4S] cluster</name>
        <dbReference type="ChEBI" id="CHEBI:49883"/>
        <label>1</label>
    </ligand>
</feature>
<dbReference type="InterPro" id="IPR017900">
    <property type="entry name" value="4Fe4S_Fe_S_CS"/>
</dbReference>
<comment type="subcellular location">
    <subcellularLocation>
        <location evidence="8">Cell membrane</location>
        <topology evidence="8">Peripheral membrane protein</topology>
    </subcellularLocation>
</comment>
<gene>
    <name evidence="10" type="primary">rsxC</name>
    <name evidence="8" type="synonym">rnfC</name>
    <name evidence="10" type="ORF">H9X81_01000</name>
</gene>
<dbReference type="EC" id="7.-.-.-" evidence="8"/>
<evidence type="ECO:0000256" key="5">
    <source>
        <dbReference type="ARBA" id="ARBA00022982"/>
    </source>
</evidence>
<feature type="binding site" evidence="8">
    <location>
        <position position="345"/>
    </location>
    <ligand>
        <name>[4Fe-4S] cluster</name>
        <dbReference type="ChEBI" id="CHEBI:49883"/>
        <label>1</label>
    </ligand>
</feature>
<evidence type="ECO:0000256" key="1">
    <source>
        <dbReference type="ARBA" id="ARBA00022448"/>
    </source>
</evidence>
<keyword evidence="3 8" id="KW-0479">Metal-binding</keyword>
<comment type="function">
    <text evidence="8">Part of a membrane-bound complex that couples electron transfer with translocation of ions across the membrane.</text>
</comment>
<dbReference type="PROSITE" id="PS51379">
    <property type="entry name" value="4FE4S_FER_2"/>
    <property type="match status" value="2"/>
</dbReference>
<reference evidence="10 11" key="1">
    <citation type="journal article" date="2021" name="Sci. Rep.">
        <title>The distribution of antibiotic resistance genes in chicken gut microbiota commensals.</title>
        <authorList>
            <person name="Juricova H."/>
            <person name="Matiasovicova J."/>
            <person name="Kubasova T."/>
            <person name="Cejkova D."/>
            <person name="Rychlik I."/>
        </authorList>
    </citation>
    <scope>NUCLEOTIDE SEQUENCE [LARGE SCALE GENOMIC DNA]</scope>
    <source>
        <strain evidence="10 11">An564</strain>
    </source>
</reference>
<comment type="caution">
    <text evidence="10">The sequence shown here is derived from an EMBL/GenBank/DDBJ whole genome shotgun (WGS) entry which is preliminary data.</text>
</comment>
<dbReference type="InterPro" id="IPR011538">
    <property type="entry name" value="Nuo51_FMN-bd"/>
</dbReference>
<feature type="binding site" evidence="8">
    <location>
        <position position="390"/>
    </location>
    <ligand>
        <name>[4Fe-4S] cluster</name>
        <dbReference type="ChEBI" id="CHEBI:49883"/>
        <label>2</label>
    </ligand>
</feature>
<feature type="domain" description="4Fe-4S ferredoxin-type" evidence="9">
    <location>
        <begin position="334"/>
        <end position="365"/>
    </location>
</feature>
<organism evidence="10 11">
    <name type="scientific">Hydrogenoanaerobacterium saccharovorans</name>
    <dbReference type="NCBI Taxonomy" id="474960"/>
    <lineage>
        <taxon>Bacteria</taxon>
        <taxon>Bacillati</taxon>
        <taxon>Bacillota</taxon>
        <taxon>Clostridia</taxon>
        <taxon>Eubacteriales</taxon>
        <taxon>Oscillospiraceae</taxon>
        <taxon>Hydrogenoanaerobacterium</taxon>
    </lineage>
</organism>
<keyword evidence="8" id="KW-1278">Translocase</keyword>
<keyword evidence="4 8" id="KW-0677">Repeat</keyword>
<name>A0ABS2GKZ1_9FIRM</name>
<dbReference type="EMBL" id="JACSNR010000001">
    <property type="protein sequence ID" value="MBM6922271.1"/>
    <property type="molecule type" value="Genomic_DNA"/>
</dbReference>
<dbReference type="Gene3D" id="3.40.50.11540">
    <property type="entry name" value="NADH-ubiquinone oxidoreductase 51kDa subunit"/>
    <property type="match status" value="1"/>
</dbReference>